<dbReference type="OrthoDB" id="10248398at2759"/>
<dbReference type="Pfam" id="PF21057">
    <property type="entry name" value="Hikeshi-like_C"/>
    <property type="match status" value="1"/>
</dbReference>
<sequence>MFSVVVAGRLPLPPPQQVDETHALFLIEDAANINHVTVFMTGAQAFPPGYAATVHLNWRGGVAEDRWILLGCLKNEKPSSIYRLRGLTQSAGAGPANSFGNASQSSAAPPTTAALGISIESVQQVDEQMGELARRGGPNGSSGGTGAGAGPAGADAGMDVEGSQSQQQALVKASSGAGDPAMQMQMALALAPKIASSAFSYLSSFAPDSAPQTVPLLKRWLENFERKLKMQGLGFLEKSEAE</sequence>
<dbReference type="GO" id="GO:0061608">
    <property type="term" value="F:nuclear import signal receptor activity"/>
    <property type="evidence" value="ECO:0007669"/>
    <property type="project" value="TreeGrafter"/>
</dbReference>
<feature type="compositionally biased region" description="Gly residues" evidence="2">
    <location>
        <begin position="137"/>
        <end position="151"/>
    </location>
</feature>
<evidence type="ECO:0000259" key="4">
    <source>
        <dbReference type="Pfam" id="PF21057"/>
    </source>
</evidence>
<dbReference type="GO" id="GO:0006606">
    <property type="term" value="P:protein import into nucleus"/>
    <property type="evidence" value="ECO:0007669"/>
    <property type="project" value="TreeGrafter"/>
</dbReference>
<proteinExistence type="inferred from homology"/>
<dbReference type="Pfam" id="PF05603">
    <property type="entry name" value="Hikeshi-like_N"/>
    <property type="match status" value="1"/>
</dbReference>
<evidence type="ECO:0008006" key="7">
    <source>
        <dbReference type="Google" id="ProtNLM"/>
    </source>
</evidence>
<reference evidence="5 6" key="1">
    <citation type="journal article" date="2018" name="Mol. Biol. Evol.">
        <title>Broad Genomic Sampling Reveals a Smut Pathogenic Ancestry of the Fungal Clade Ustilaginomycotina.</title>
        <authorList>
            <person name="Kijpornyongpan T."/>
            <person name="Mondo S.J."/>
            <person name="Barry K."/>
            <person name="Sandor L."/>
            <person name="Lee J."/>
            <person name="Lipzen A."/>
            <person name="Pangilinan J."/>
            <person name="LaButti K."/>
            <person name="Hainaut M."/>
            <person name="Henrissat B."/>
            <person name="Grigoriev I.V."/>
            <person name="Spatafora J.W."/>
            <person name="Aime M.C."/>
        </authorList>
    </citation>
    <scope>NUCLEOTIDE SEQUENCE [LARGE SCALE GENOMIC DNA]</scope>
    <source>
        <strain evidence="5 6">MCA 4198</strain>
    </source>
</reference>
<dbReference type="EMBL" id="KZ819634">
    <property type="protein sequence ID" value="PWN94069.1"/>
    <property type="molecule type" value="Genomic_DNA"/>
</dbReference>
<keyword evidence="6" id="KW-1185">Reference proteome</keyword>
<feature type="region of interest" description="Disordered" evidence="2">
    <location>
        <begin position="127"/>
        <end position="176"/>
    </location>
</feature>
<dbReference type="STRING" id="215250.A0A316YXT1"/>
<evidence type="ECO:0000256" key="2">
    <source>
        <dbReference type="SAM" id="MobiDB-lite"/>
    </source>
</evidence>
<gene>
    <name evidence="5" type="ORF">FA10DRAFT_299388</name>
</gene>
<dbReference type="InterPro" id="IPR008493">
    <property type="entry name" value="Hikeshi-like_N"/>
</dbReference>
<dbReference type="RefSeq" id="XP_025381267.1">
    <property type="nucleotide sequence ID" value="XM_025524715.1"/>
</dbReference>
<dbReference type="GeneID" id="37046631"/>
<dbReference type="InParanoid" id="A0A316YXT1"/>
<evidence type="ECO:0000313" key="6">
    <source>
        <dbReference type="Proteomes" id="UP000245768"/>
    </source>
</evidence>
<dbReference type="InterPro" id="IPR048364">
    <property type="entry name" value="Hikeshi-like_C"/>
</dbReference>
<dbReference type="GO" id="GO:0005634">
    <property type="term" value="C:nucleus"/>
    <property type="evidence" value="ECO:0007669"/>
    <property type="project" value="TreeGrafter"/>
</dbReference>
<dbReference type="GO" id="GO:0005829">
    <property type="term" value="C:cytosol"/>
    <property type="evidence" value="ECO:0007669"/>
    <property type="project" value="TreeGrafter"/>
</dbReference>
<feature type="domain" description="Hikeshi-like C-terminal" evidence="4">
    <location>
        <begin position="188"/>
        <end position="238"/>
    </location>
</feature>
<evidence type="ECO:0000259" key="3">
    <source>
        <dbReference type="Pfam" id="PF05603"/>
    </source>
</evidence>
<evidence type="ECO:0000256" key="1">
    <source>
        <dbReference type="ARBA" id="ARBA00006623"/>
    </source>
</evidence>
<protein>
    <recommendedName>
        <fullName evidence="7">Hikeshi-like domain-containing protein</fullName>
    </recommendedName>
</protein>
<feature type="domain" description="Hikeshi-like N-terminal" evidence="3">
    <location>
        <begin position="5"/>
        <end position="133"/>
    </location>
</feature>
<name>A0A316YXT1_9BASI</name>
<dbReference type="PANTHER" id="PTHR12925">
    <property type="entry name" value="HIKESHI FAMILY MEMBER"/>
    <property type="match status" value="1"/>
</dbReference>
<accession>A0A316YXT1</accession>
<dbReference type="FunCoup" id="A0A316YXT1">
    <property type="interactions" value="314"/>
</dbReference>
<dbReference type="PANTHER" id="PTHR12925:SF0">
    <property type="entry name" value="PROTEIN HIKESHI"/>
    <property type="match status" value="1"/>
</dbReference>
<evidence type="ECO:0000313" key="5">
    <source>
        <dbReference type="EMBL" id="PWN94069.1"/>
    </source>
</evidence>
<dbReference type="InterPro" id="IPR031318">
    <property type="entry name" value="OPI10"/>
</dbReference>
<comment type="similarity">
    <text evidence="1">Belongs to the OPI10 family.</text>
</comment>
<dbReference type="AlphaFoldDB" id="A0A316YXT1"/>
<dbReference type="Proteomes" id="UP000245768">
    <property type="component" value="Unassembled WGS sequence"/>
</dbReference>
<organism evidence="5 6">
    <name type="scientific">Acaromyces ingoldii</name>
    <dbReference type="NCBI Taxonomy" id="215250"/>
    <lineage>
        <taxon>Eukaryota</taxon>
        <taxon>Fungi</taxon>
        <taxon>Dikarya</taxon>
        <taxon>Basidiomycota</taxon>
        <taxon>Ustilaginomycotina</taxon>
        <taxon>Exobasidiomycetes</taxon>
        <taxon>Exobasidiales</taxon>
        <taxon>Cryptobasidiaceae</taxon>
        <taxon>Acaromyces</taxon>
    </lineage>
</organism>